<dbReference type="EnsemblMetazoa" id="ENSAATROPT006286">
    <property type="protein sequence ID" value="ENSAATROPP005720"/>
    <property type="gene ID" value="ENSAATROPG005087"/>
</dbReference>
<keyword evidence="4" id="KW-1185">Reference proteome</keyword>
<evidence type="ECO:0000313" key="3">
    <source>
        <dbReference type="EnsemblMetazoa" id="ENSAATROPP005720"/>
    </source>
</evidence>
<organism evidence="3 4">
    <name type="scientific">Anopheles atroparvus</name>
    <name type="common">European mosquito</name>
    <dbReference type="NCBI Taxonomy" id="41427"/>
    <lineage>
        <taxon>Eukaryota</taxon>
        <taxon>Metazoa</taxon>
        <taxon>Ecdysozoa</taxon>
        <taxon>Arthropoda</taxon>
        <taxon>Hexapoda</taxon>
        <taxon>Insecta</taxon>
        <taxon>Pterygota</taxon>
        <taxon>Neoptera</taxon>
        <taxon>Endopterygota</taxon>
        <taxon>Diptera</taxon>
        <taxon>Nematocera</taxon>
        <taxon>Culicoidea</taxon>
        <taxon>Culicidae</taxon>
        <taxon>Anophelinae</taxon>
        <taxon>Anopheles</taxon>
    </lineage>
</organism>
<reference evidence="3" key="1">
    <citation type="submission" date="2024-04" db="UniProtKB">
        <authorList>
            <consortium name="EnsemblMetazoa"/>
        </authorList>
    </citation>
    <scope>IDENTIFICATION</scope>
    <source>
        <strain evidence="3">EBRO</strain>
    </source>
</reference>
<accession>A0AAG5D4B3</accession>
<dbReference type="AlphaFoldDB" id="A0AAG5D4B3"/>
<evidence type="ECO:0000256" key="1">
    <source>
        <dbReference type="SAM" id="MobiDB-lite"/>
    </source>
</evidence>
<keyword evidence="2" id="KW-1133">Transmembrane helix</keyword>
<sequence>MPTSFIFFLPPLLFILASFLVMLLFLLIVAFLFLLFAVHAWKFLCSTGCTVEQLVLSKRRNARKCKNNTARPDQKETNHPTACQGARERRIKQQGATRRRRRVDAFSRLYRARFSSSHAHALQLTRPTRNAVFIRHSCMASVPIQSAIRWTRLARMCACAYVNDLLSPCQQRVV</sequence>
<keyword evidence="2" id="KW-0472">Membrane</keyword>
<evidence type="ECO:0000256" key="2">
    <source>
        <dbReference type="SAM" id="Phobius"/>
    </source>
</evidence>
<feature type="region of interest" description="Disordered" evidence="1">
    <location>
        <begin position="65"/>
        <end position="95"/>
    </location>
</feature>
<protein>
    <submittedName>
        <fullName evidence="3">Uncharacterized protein</fullName>
    </submittedName>
</protein>
<evidence type="ECO:0000313" key="4">
    <source>
        <dbReference type="Proteomes" id="UP000075880"/>
    </source>
</evidence>
<feature type="transmembrane region" description="Helical" evidence="2">
    <location>
        <begin position="12"/>
        <end position="38"/>
    </location>
</feature>
<name>A0AAG5D4B3_ANOAO</name>
<keyword evidence="2" id="KW-0812">Transmembrane</keyword>
<proteinExistence type="predicted"/>
<dbReference type="Proteomes" id="UP000075880">
    <property type="component" value="Unassembled WGS sequence"/>
</dbReference>